<evidence type="ECO:0000259" key="9">
    <source>
        <dbReference type="Pfam" id="PF02687"/>
    </source>
</evidence>
<feature type="transmembrane region" description="Helical" evidence="8">
    <location>
        <begin position="457"/>
        <end position="475"/>
    </location>
</feature>
<keyword evidence="2" id="KW-1003">Cell membrane</keyword>
<protein>
    <submittedName>
        <fullName evidence="10">Putative ABC transport system permease protein</fullName>
    </submittedName>
</protein>
<dbReference type="Proteomes" id="UP000317940">
    <property type="component" value="Unassembled WGS sequence"/>
</dbReference>
<feature type="transmembrane region" description="Helical" evidence="8">
    <location>
        <begin position="416"/>
        <end position="437"/>
    </location>
</feature>
<feature type="domain" description="ABC3 transporter permease C-terminal" evidence="9">
    <location>
        <begin position="768"/>
        <end position="879"/>
    </location>
</feature>
<evidence type="ECO:0000256" key="8">
    <source>
        <dbReference type="SAM" id="Phobius"/>
    </source>
</evidence>
<feature type="transmembrane region" description="Helical" evidence="8">
    <location>
        <begin position="812"/>
        <end position="835"/>
    </location>
</feature>
<proteinExistence type="inferred from homology"/>
<feature type="transmembrane region" description="Helical" evidence="8">
    <location>
        <begin position="52"/>
        <end position="78"/>
    </location>
</feature>
<feature type="domain" description="ABC3 transporter permease C-terminal" evidence="9">
    <location>
        <begin position="325"/>
        <end position="430"/>
    </location>
</feature>
<evidence type="ECO:0000256" key="6">
    <source>
        <dbReference type="ARBA" id="ARBA00038076"/>
    </source>
</evidence>
<dbReference type="AlphaFoldDB" id="A0A561UFP8"/>
<dbReference type="GO" id="GO:0005886">
    <property type="term" value="C:plasma membrane"/>
    <property type="evidence" value="ECO:0007669"/>
    <property type="project" value="UniProtKB-SubCell"/>
</dbReference>
<name>A0A561UFP8_9ACTN</name>
<dbReference type="GO" id="GO:0022857">
    <property type="term" value="F:transmembrane transporter activity"/>
    <property type="evidence" value="ECO:0007669"/>
    <property type="project" value="TreeGrafter"/>
</dbReference>
<dbReference type="OrthoDB" id="3223244at2"/>
<organism evidence="10 11">
    <name type="scientific">Kitasatospora viridis</name>
    <dbReference type="NCBI Taxonomy" id="281105"/>
    <lineage>
        <taxon>Bacteria</taxon>
        <taxon>Bacillati</taxon>
        <taxon>Actinomycetota</taxon>
        <taxon>Actinomycetes</taxon>
        <taxon>Kitasatosporales</taxon>
        <taxon>Streptomycetaceae</taxon>
        <taxon>Kitasatospora</taxon>
    </lineage>
</organism>
<reference evidence="10 11" key="1">
    <citation type="submission" date="2019-06" db="EMBL/GenBank/DDBJ databases">
        <title>Sequencing the genomes of 1000 actinobacteria strains.</title>
        <authorList>
            <person name="Klenk H.-P."/>
        </authorList>
    </citation>
    <scope>NUCLEOTIDE SEQUENCE [LARGE SCALE GENOMIC DNA]</scope>
    <source>
        <strain evidence="10 11">DSM 44826</strain>
    </source>
</reference>
<keyword evidence="5 8" id="KW-0472">Membrane</keyword>
<evidence type="ECO:0000313" key="11">
    <source>
        <dbReference type="Proteomes" id="UP000317940"/>
    </source>
</evidence>
<dbReference type="PANTHER" id="PTHR30572:SF4">
    <property type="entry name" value="ABC TRANSPORTER PERMEASE YTRF"/>
    <property type="match status" value="1"/>
</dbReference>
<evidence type="ECO:0000256" key="7">
    <source>
        <dbReference type="SAM" id="MobiDB-lite"/>
    </source>
</evidence>
<gene>
    <name evidence="10" type="ORF">FHX73_111983</name>
</gene>
<feature type="transmembrane region" description="Helical" evidence="8">
    <location>
        <begin position="537"/>
        <end position="557"/>
    </location>
</feature>
<dbReference type="Pfam" id="PF02687">
    <property type="entry name" value="FtsX"/>
    <property type="match status" value="2"/>
</dbReference>
<comment type="caution">
    <text evidence="10">The sequence shown here is derived from an EMBL/GenBank/DDBJ whole genome shotgun (WGS) entry which is preliminary data.</text>
</comment>
<comment type="similarity">
    <text evidence="6">Belongs to the ABC-4 integral membrane protein family.</text>
</comment>
<feature type="compositionally biased region" description="Basic and acidic residues" evidence="7">
    <location>
        <begin position="7"/>
        <end position="21"/>
    </location>
</feature>
<evidence type="ECO:0000256" key="5">
    <source>
        <dbReference type="ARBA" id="ARBA00023136"/>
    </source>
</evidence>
<dbReference type="InterPro" id="IPR003838">
    <property type="entry name" value="ABC3_permease_C"/>
</dbReference>
<evidence type="ECO:0000313" key="10">
    <source>
        <dbReference type="EMBL" id="TWF98180.1"/>
    </source>
</evidence>
<dbReference type="PANTHER" id="PTHR30572">
    <property type="entry name" value="MEMBRANE COMPONENT OF TRANSPORTER-RELATED"/>
    <property type="match status" value="1"/>
</dbReference>
<feature type="transmembrane region" description="Helical" evidence="8">
    <location>
        <begin position="768"/>
        <end position="791"/>
    </location>
</feature>
<dbReference type="EMBL" id="VIWT01000001">
    <property type="protein sequence ID" value="TWF98180.1"/>
    <property type="molecule type" value="Genomic_DNA"/>
</dbReference>
<feature type="region of interest" description="Disordered" evidence="7">
    <location>
        <begin position="1"/>
        <end position="21"/>
    </location>
</feature>
<sequence>MNTVWKRTADKRTADKGTADKRVDRPRVRWREGRSATRLLASRALKTHRRAWASLFVALAMVSALLGGVGLAIGSAALGHASVDRYAAAPVVVAGHQSTQYTSKPWGDPPTTATAALTERVGVPISTVALLRSLPEVGAVVADDVLTVPGVRVDSRTAASGPADRNQVQDRAVVGRPWPAAALAPYGLRDGRAPEQPDQVVAGTGLGLRTGQEVTTATDGSYRVVGVADGPPVLYFTQDRAQQLAGHPASVDAIGVLPASGVSAQQLYTEVRHALDADHVQDMSAGRRAPGDSASLRVLTGDGRGSAEHLATSPVRGELLGMLATVSGLVLVVALLVLSSLVAQALQQRSGELALLRAVGMTPRQLRSSVGREVVRIALWAALVGAIAAVPAFLGLRRLLRDQGALPDGLELPAPPWLFTAVLVMAGLTVGAARAVVPFACGRPTGRPAEPGTARRITGLVLLFCGVSAAGAATLQNSDAAAAAAGTATVTMVAACAVLGPWIARGALLVLGGPMRRLGGASGRLAAAACTSDTRRLGAAITPIVLVIAFAAVQFSAGSTMVHAGAAQAARAMRAEFSVSGTGITAQQALRVPGVTAATDVLPGTVILPHTSAGSPLLDRLPVLGVTPEGLTGTLDPGVTAGSLTGLGQPGTVAVGAERAKSLGARVGSTVTLRFDDGQQQRLRVVAVYDRSLALGDFMLAQDELARHMSAPAAQQVLVATVPGTEPGGVRSALQRLDHGAGAQIQSPPAPIRLAVEGARLNSIMSTVLMAAIAALTVIAVFSTLALITVGRCPELALLRRLGASRGQLRRMLRVEAAAVTATGLVMGAAVAAFPLLAFTLTLAHSLPYLPPAELGLLVAVPVLTGFAGVLAPARRVLRRRAA</sequence>
<evidence type="ECO:0000256" key="1">
    <source>
        <dbReference type="ARBA" id="ARBA00004651"/>
    </source>
</evidence>
<evidence type="ECO:0000256" key="3">
    <source>
        <dbReference type="ARBA" id="ARBA00022692"/>
    </source>
</evidence>
<dbReference type="InterPro" id="IPR050250">
    <property type="entry name" value="Macrolide_Exporter_MacB"/>
</dbReference>
<feature type="transmembrane region" description="Helical" evidence="8">
    <location>
        <begin position="319"/>
        <end position="343"/>
    </location>
</feature>
<keyword evidence="4 8" id="KW-1133">Transmembrane helix</keyword>
<keyword evidence="11" id="KW-1185">Reference proteome</keyword>
<keyword evidence="3 8" id="KW-0812">Transmembrane</keyword>
<dbReference type="RefSeq" id="WP_145904649.1">
    <property type="nucleotide sequence ID" value="NZ_BAAAMZ010000018.1"/>
</dbReference>
<feature type="transmembrane region" description="Helical" evidence="8">
    <location>
        <begin position="481"/>
        <end position="508"/>
    </location>
</feature>
<accession>A0A561UFP8</accession>
<feature type="transmembrane region" description="Helical" evidence="8">
    <location>
        <begin position="374"/>
        <end position="396"/>
    </location>
</feature>
<feature type="transmembrane region" description="Helical" evidence="8">
    <location>
        <begin position="855"/>
        <end position="874"/>
    </location>
</feature>
<comment type="subcellular location">
    <subcellularLocation>
        <location evidence="1">Cell membrane</location>
        <topology evidence="1">Multi-pass membrane protein</topology>
    </subcellularLocation>
</comment>
<evidence type="ECO:0000256" key="4">
    <source>
        <dbReference type="ARBA" id="ARBA00022989"/>
    </source>
</evidence>
<evidence type="ECO:0000256" key="2">
    <source>
        <dbReference type="ARBA" id="ARBA00022475"/>
    </source>
</evidence>